<dbReference type="PANTHER" id="PTHR43433:SF5">
    <property type="entry name" value="AB HYDROLASE-1 DOMAIN-CONTAINING PROTEIN"/>
    <property type="match status" value="1"/>
</dbReference>
<dbReference type="Pfam" id="PF12697">
    <property type="entry name" value="Abhydrolase_6"/>
    <property type="match status" value="1"/>
</dbReference>
<dbReference type="GO" id="GO:0003824">
    <property type="term" value="F:catalytic activity"/>
    <property type="evidence" value="ECO:0007669"/>
    <property type="project" value="UniProtKB-ARBA"/>
</dbReference>
<dbReference type="InterPro" id="IPR029058">
    <property type="entry name" value="AB_hydrolase_fold"/>
</dbReference>
<organism evidence="2 3">
    <name type="scientific">Mycolicibacterium aichiense</name>
    <dbReference type="NCBI Taxonomy" id="1799"/>
    <lineage>
        <taxon>Bacteria</taxon>
        <taxon>Bacillati</taxon>
        <taxon>Actinomycetota</taxon>
        <taxon>Actinomycetes</taxon>
        <taxon>Mycobacteriales</taxon>
        <taxon>Mycobacteriaceae</taxon>
        <taxon>Mycolicibacterium</taxon>
    </lineage>
</organism>
<evidence type="ECO:0000259" key="1">
    <source>
        <dbReference type="Pfam" id="PF12697"/>
    </source>
</evidence>
<reference evidence="2 3" key="1">
    <citation type="journal article" date="2019" name="Emerg. Microbes Infect.">
        <title>Comprehensive subspecies identification of 175 nontuberculous mycobacteria species based on 7547 genomic profiles.</title>
        <authorList>
            <person name="Matsumoto Y."/>
            <person name="Kinjo T."/>
            <person name="Motooka D."/>
            <person name="Nabeya D."/>
            <person name="Jung N."/>
            <person name="Uechi K."/>
            <person name="Horii T."/>
            <person name="Iida T."/>
            <person name="Fujita J."/>
            <person name="Nakamura S."/>
        </authorList>
    </citation>
    <scope>NUCLEOTIDE SEQUENCE [LARGE SCALE GENOMIC DNA]</scope>
    <source>
        <strain evidence="2 3">JCM 6376</strain>
    </source>
</reference>
<evidence type="ECO:0000313" key="2">
    <source>
        <dbReference type="EMBL" id="BBX09996.1"/>
    </source>
</evidence>
<feature type="domain" description="AB hydrolase-1" evidence="1">
    <location>
        <begin position="38"/>
        <end position="274"/>
    </location>
</feature>
<name>A0AAD1HW99_9MYCO</name>
<dbReference type="SUPFAM" id="SSF53474">
    <property type="entry name" value="alpha/beta-Hydrolases"/>
    <property type="match status" value="1"/>
</dbReference>
<dbReference type="Gene3D" id="3.40.50.1820">
    <property type="entry name" value="alpha/beta hydrolase"/>
    <property type="match status" value="1"/>
</dbReference>
<dbReference type="InterPro" id="IPR050471">
    <property type="entry name" value="AB_hydrolase"/>
</dbReference>
<sequence>MVRRHRRRAVEGTAETGSRSLCQVINLAYEDNGSGDPVLFIAGTGGAGRTWHIHQIPRFLAAGYRCVTFDNRGIGATEEAGDFTPEQMIADTAALIEDVIGGPTRIVAISMGAYIAQELMLTRPELVTQAVLMGTRGRLDRTRKSFRAADVELTKAGIQLPPAYAAKVRVLENFSPKTINDEKAIGDWVEMFTAFPIKRTPGLRAQLEVYPKDNRLAAYRSITNEVLVIGFADDLLTPAALGREVADAIPNGRYVQIGHTGHLGFLERPDTVNNAMLDFFAGTLV</sequence>
<dbReference type="AlphaFoldDB" id="A0AAD1HW99"/>
<accession>A0AAD1HW99</accession>
<proteinExistence type="predicted"/>
<dbReference type="InterPro" id="IPR000073">
    <property type="entry name" value="AB_hydrolase_1"/>
</dbReference>
<evidence type="ECO:0000313" key="3">
    <source>
        <dbReference type="Proteomes" id="UP000467327"/>
    </source>
</evidence>
<dbReference type="PANTHER" id="PTHR43433">
    <property type="entry name" value="HYDROLASE, ALPHA/BETA FOLD FAMILY PROTEIN"/>
    <property type="match status" value="1"/>
</dbReference>
<dbReference type="EMBL" id="AP022561">
    <property type="protein sequence ID" value="BBX09996.1"/>
    <property type="molecule type" value="Genomic_DNA"/>
</dbReference>
<dbReference type="Proteomes" id="UP000467327">
    <property type="component" value="Chromosome"/>
</dbReference>
<protein>
    <submittedName>
        <fullName evidence="2">Non-heme bromoperoxidase BpoC</fullName>
    </submittedName>
</protein>
<dbReference type="KEGG" id="maic:MAIC_47990"/>
<dbReference type="PRINTS" id="PR00111">
    <property type="entry name" value="ABHYDROLASE"/>
</dbReference>
<keyword evidence="3" id="KW-1185">Reference proteome</keyword>
<gene>
    <name evidence="2" type="primary">bpoC</name>
    <name evidence="2" type="ORF">MAIC_47990</name>
</gene>